<evidence type="ECO:0000256" key="1">
    <source>
        <dbReference type="ARBA" id="ARBA00001974"/>
    </source>
</evidence>
<evidence type="ECO:0000256" key="6">
    <source>
        <dbReference type="RuleBase" id="RU362125"/>
    </source>
</evidence>
<dbReference type="Proteomes" id="UP000035642">
    <property type="component" value="Unassembled WGS sequence"/>
</dbReference>
<dbReference type="Gene3D" id="1.10.540.10">
    <property type="entry name" value="Acyl-CoA dehydrogenase/oxidase, N-terminal domain"/>
    <property type="match status" value="1"/>
</dbReference>
<keyword evidence="4 6" id="KW-0274">FAD</keyword>
<dbReference type="Pfam" id="PF02771">
    <property type="entry name" value="Acyl-CoA_dh_N"/>
    <property type="match status" value="1"/>
</dbReference>
<evidence type="ECO:0000256" key="2">
    <source>
        <dbReference type="ARBA" id="ARBA00009347"/>
    </source>
</evidence>
<dbReference type="Gene3D" id="2.40.110.10">
    <property type="entry name" value="Butyryl-CoA Dehydrogenase, subunit A, domain 2"/>
    <property type="match status" value="1"/>
</dbReference>
<keyword evidence="10" id="KW-1185">Reference proteome</keyword>
<dbReference type="AlphaFoldDB" id="A0A0K0DIV1"/>
<dbReference type="PROSITE" id="PS00072">
    <property type="entry name" value="ACYL_COA_DH_1"/>
    <property type="match status" value="1"/>
</dbReference>
<keyword evidence="3 6" id="KW-0285">Flavoprotein</keyword>
<feature type="domain" description="Acyl-CoA dehydrogenase/oxidase C-terminal" evidence="7">
    <location>
        <begin position="218"/>
        <end position="321"/>
    </location>
</feature>
<dbReference type="InterPro" id="IPR013786">
    <property type="entry name" value="AcylCoA_DH/ox_N"/>
</dbReference>
<name>A0A0K0DIV1_ANGCA</name>
<dbReference type="InterPro" id="IPR052547">
    <property type="entry name" value="Mito_Isobutyryl-CoADH"/>
</dbReference>
<accession>A0A0K0DIV1</accession>
<proteinExistence type="inferred from homology"/>
<evidence type="ECO:0000313" key="10">
    <source>
        <dbReference type="Proteomes" id="UP000035642"/>
    </source>
</evidence>
<comment type="cofactor">
    <cofactor evidence="1 6">
        <name>FAD</name>
        <dbReference type="ChEBI" id="CHEBI:57692"/>
    </cofactor>
</comment>
<protein>
    <submittedName>
        <fullName evidence="11">Acyl-CoA dehydrogenase</fullName>
    </submittedName>
</protein>
<dbReference type="InterPro" id="IPR006089">
    <property type="entry name" value="Acyl-CoA_DH_CS"/>
</dbReference>
<evidence type="ECO:0000256" key="5">
    <source>
        <dbReference type="ARBA" id="ARBA00023002"/>
    </source>
</evidence>
<dbReference type="Pfam" id="PF00441">
    <property type="entry name" value="Acyl-CoA_dh_1"/>
    <property type="match status" value="1"/>
</dbReference>
<dbReference type="STRING" id="6313.A0A0K0DIV1"/>
<dbReference type="InterPro" id="IPR009100">
    <property type="entry name" value="AcylCoA_DH/oxidase_NM_dom_sf"/>
</dbReference>
<dbReference type="Gene3D" id="1.20.140.10">
    <property type="entry name" value="Butyryl-CoA Dehydrogenase, subunit A, domain 3"/>
    <property type="match status" value="1"/>
</dbReference>
<evidence type="ECO:0000256" key="3">
    <source>
        <dbReference type="ARBA" id="ARBA00022630"/>
    </source>
</evidence>
<evidence type="ECO:0000256" key="4">
    <source>
        <dbReference type="ARBA" id="ARBA00022827"/>
    </source>
</evidence>
<dbReference type="GO" id="GO:0050660">
    <property type="term" value="F:flavin adenine dinucleotide binding"/>
    <property type="evidence" value="ECO:0007669"/>
    <property type="project" value="InterPro"/>
</dbReference>
<dbReference type="PANTHER" id="PTHR43831:SF1">
    <property type="entry name" value="ISOBUTYRYL-COA DEHYDROGENASE, MITOCHONDRIAL"/>
    <property type="match status" value="1"/>
</dbReference>
<evidence type="ECO:0000313" key="11">
    <source>
        <dbReference type="WBParaSite" id="ACAC_0001125901-mRNA-1"/>
    </source>
</evidence>
<dbReference type="GO" id="GO:0005739">
    <property type="term" value="C:mitochondrion"/>
    <property type="evidence" value="ECO:0007669"/>
    <property type="project" value="TreeGrafter"/>
</dbReference>
<dbReference type="SUPFAM" id="SSF47203">
    <property type="entry name" value="Acyl-CoA dehydrogenase C-terminal domain-like"/>
    <property type="match status" value="1"/>
</dbReference>
<dbReference type="PANTHER" id="PTHR43831">
    <property type="entry name" value="ISOBUTYRYL-COA DEHYDROGENASE"/>
    <property type="match status" value="1"/>
</dbReference>
<dbReference type="InterPro" id="IPR009075">
    <property type="entry name" value="AcylCo_DH/oxidase_C"/>
</dbReference>
<comment type="similarity">
    <text evidence="2 6">Belongs to the acyl-CoA dehydrogenase family.</text>
</comment>
<dbReference type="WBParaSite" id="ACAC_0001125901-mRNA-1">
    <property type="protein sequence ID" value="ACAC_0001125901-mRNA-1"/>
    <property type="gene ID" value="ACAC_0001125901"/>
</dbReference>
<dbReference type="Pfam" id="PF02770">
    <property type="entry name" value="Acyl-CoA_dh_M"/>
    <property type="match status" value="1"/>
</dbReference>
<dbReference type="InterPro" id="IPR006091">
    <property type="entry name" value="Acyl-CoA_Oxase/DH_mid-dom"/>
</dbReference>
<reference evidence="10" key="1">
    <citation type="submission" date="2012-09" db="EMBL/GenBank/DDBJ databases">
        <authorList>
            <person name="Martin A.A."/>
        </authorList>
    </citation>
    <scope>NUCLEOTIDE SEQUENCE</scope>
</reference>
<feature type="domain" description="Acyl-CoA oxidase/dehydrogenase middle" evidence="8">
    <location>
        <begin position="111"/>
        <end position="205"/>
    </location>
</feature>
<organism evidence="10 11">
    <name type="scientific">Angiostrongylus cantonensis</name>
    <name type="common">Rat lungworm</name>
    <dbReference type="NCBI Taxonomy" id="6313"/>
    <lineage>
        <taxon>Eukaryota</taxon>
        <taxon>Metazoa</taxon>
        <taxon>Ecdysozoa</taxon>
        <taxon>Nematoda</taxon>
        <taxon>Chromadorea</taxon>
        <taxon>Rhabditida</taxon>
        <taxon>Rhabditina</taxon>
        <taxon>Rhabditomorpha</taxon>
        <taxon>Strongyloidea</taxon>
        <taxon>Metastrongylidae</taxon>
        <taxon>Angiostrongylus</taxon>
    </lineage>
</organism>
<evidence type="ECO:0000259" key="7">
    <source>
        <dbReference type="Pfam" id="PF00441"/>
    </source>
</evidence>
<reference evidence="11" key="2">
    <citation type="submission" date="2017-02" db="UniProtKB">
        <authorList>
            <consortium name="WormBaseParasite"/>
        </authorList>
    </citation>
    <scope>IDENTIFICATION</scope>
</reference>
<dbReference type="GO" id="GO:0003995">
    <property type="term" value="F:acyl-CoA dehydrogenase activity"/>
    <property type="evidence" value="ECO:0007669"/>
    <property type="project" value="InterPro"/>
</dbReference>
<dbReference type="SUPFAM" id="SSF56645">
    <property type="entry name" value="Acyl-CoA dehydrogenase NM domain-like"/>
    <property type="match status" value="1"/>
</dbReference>
<dbReference type="InterPro" id="IPR036250">
    <property type="entry name" value="AcylCo_DH-like_C"/>
</dbReference>
<evidence type="ECO:0000259" key="9">
    <source>
        <dbReference type="Pfam" id="PF02771"/>
    </source>
</evidence>
<dbReference type="FunFam" id="2.40.110.10:FF:000001">
    <property type="entry name" value="Acyl-CoA dehydrogenase, mitochondrial"/>
    <property type="match status" value="1"/>
</dbReference>
<sequence>MQKVARDFARREMYPNMAAWDQEEIFPREMLRNAGELGFGAIYCSEEFGGAGLSRLHASVVFEQLSAGCVSTAAYMSIHNMCAWMIDTYGSNELREKHIPSMATFETLSSYCLTEPDSGSDAASLRTTARLQGDYYVVNGSKAFISGGGASNIYLVMVRHDCQPGAKGILCLLIEDGMEGFTQGKKERKLGWNTQPTRILTFEDVKVPITNQIGPNNYGFNIAMAGINGARVNLASCSLGAAQQSFDLAIDHLKVRKQFGRHLCEFQWNQFKLAEMAAKLHSSRLLVRDAARHLDLDSIHKASMCAMAKLHATDNCLEVSDIIFMIEI</sequence>
<dbReference type="InterPro" id="IPR037069">
    <property type="entry name" value="AcylCoA_DH/ox_N_sf"/>
</dbReference>
<keyword evidence="5 6" id="KW-0560">Oxidoreductase</keyword>
<evidence type="ECO:0000259" key="8">
    <source>
        <dbReference type="Pfam" id="PF02770"/>
    </source>
</evidence>
<feature type="domain" description="Acyl-CoA dehydrogenase/oxidase N-terminal" evidence="9">
    <location>
        <begin position="2"/>
        <end position="105"/>
    </location>
</feature>
<dbReference type="InterPro" id="IPR046373">
    <property type="entry name" value="Acyl-CoA_Oxase/DH_mid-dom_sf"/>
</dbReference>